<dbReference type="RefSeq" id="WP_013325550.1">
    <property type="nucleotide sequence ID" value="NC_014502.1"/>
</dbReference>
<reference evidence="2" key="1">
    <citation type="journal article" date="2011" name="MBio">
        <title>Novel metabolic attributes of the genus Cyanothece, comprising a group of unicellular nitrogen-fixing Cyanobacteria.</title>
        <authorList>
            <person name="Bandyopadhyay A."/>
            <person name="Elvitigala T."/>
            <person name="Welsh E."/>
            <person name="Stockel J."/>
            <person name="Liberton M."/>
            <person name="Min H."/>
            <person name="Sherman L.A."/>
            <person name="Pakrasi H.B."/>
        </authorList>
    </citation>
    <scope>NUCLEOTIDE SEQUENCE [LARGE SCALE GENOMIC DNA]</scope>
    <source>
        <strain evidence="2">PCC 7822</strain>
        <plasmid evidence="2">Cy782203</plasmid>
    </source>
</reference>
<accession>E0UN94</accession>
<organism evidence="1 2">
    <name type="scientific">Gloeothece verrucosa (strain PCC 7822)</name>
    <name type="common">Cyanothece sp. (strain PCC 7822)</name>
    <dbReference type="NCBI Taxonomy" id="497965"/>
    <lineage>
        <taxon>Bacteria</taxon>
        <taxon>Bacillati</taxon>
        <taxon>Cyanobacteriota</taxon>
        <taxon>Cyanophyceae</taxon>
        <taxon>Oscillatoriophycideae</taxon>
        <taxon>Chroococcales</taxon>
        <taxon>Aphanothecaceae</taxon>
        <taxon>Gloeothece</taxon>
        <taxon>Gloeothece verrucosa</taxon>
    </lineage>
</organism>
<dbReference type="OrthoDB" id="427572at2"/>
<gene>
    <name evidence="1" type="ordered locus">Cyan7822_6748</name>
</gene>
<dbReference type="AlphaFoldDB" id="E0UN94"/>
<name>E0UN94_GLOV7</name>
<evidence type="ECO:0000313" key="2">
    <source>
        <dbReference type="Proteomes" id="UP000008206"/>
    </source>
</evidence>
<sequence length="138" mass="16004">MAQTTYLTQTIAVAGIPRIEYRTEQPIQTQICICFTPTYEDDDYAYSEPKFVWGQKVAIADEYEKGIAAGLASSVNLYRIRGIQLVEPTIKVRGNERLSDEPYWLYGIVARHCKHELRWFTEEELLHQSELEAEIEPF</sequence>
<proteinExistence type="predicted"/>
<keyword evidence="2" id="KW-1185">Reference proteome</keyword>
<protein>
    <submittedName>
        <fullName evidence="1">Uncharacterized protein</fullName>
    </submittedName>
</protein>
<dbReference type="HOGENOM" id="CLU_1831850_0_0_3"/>
<dbReference type="Proteomes" id="UP000008206">
    <property type="component" value="Plasmid Cy782203"/>
</dbReference>
<evidence type="ECO:0000313" key="1">
    <source>
        <dbReference type="EMBL" id="ADN18424.1"/>
    </source>
</evidence>
<dbReference type="KEGG" id="cyj:Cyan7822_6748"/>
<geneLocation type="plasmid" evidence="1 2">
    <name>Cy782203</name>
</geneLocation>
<dbReference type="EMBL" id="CP002201">
    <property type="protein sequence ID" value="ADN18424.1"/>
    <property type="molecule type" value="Genomic_DNA"/>
</dbReference>
<keyword evidence="1" id="KW-0614">Plasmid</keyword>